<name>A0A914Q9Z1_9BILA</name>
<protein>
    <submittedName>
        <fullName evidence="2">Uncharacterized protein</fullName>
    </submittedName>
</protein>
<evidence type="ECO:0000313" key="1">
    <source>
        <dbReference type="Proteomes" id="UP000887578"/>
    </source>
</evidence>
<dbReference type="WBParaSite" id="PDA_v2.g25968.t1">
    <property type="protein sequence ID" value="PDA_v2.g25968.t1"/>
    <property type="gene ID" value="PDA_v2.g25968"/>
</dbReference>
<sequence length="212" mass="24581">MCCDTYEKLPGFIREKRGKMAFLPRSAFLENEQIPFRLKIYNGGIRDVENAEIGIHYFAEFKGYPTTQKPKYSMKDFSTGKLHKNFLSVKLRPGQLCHLQHMFQIKSNNNPTIDNCPFLKNEFHFFVKVFLKGISKPLTFNYPIQISKVIVSLNPNELEEIVDEPIKKFFVPGQSSFERNPATFKYGPFPVESMLLTLLEIAEQNNPLNYAQ</sequence>
<dbReference type="Proteomes" id="UP000887578">
    <property type="component" value="Unplaced"/>
</dbReference>
<organism evidence="1 2">
    <name type="scientific">Panagrolaimus davidi</name>
    <dbReference type="NCBI Taxonomy" id="227884"/>
    <lineage>
        <taxon>Eukaryota</taxon>
        <taxon>Metazoa</taxon>
        <taxon>Ecdysozoa</taxon>
        <taxon>Nematoda</taxon>
        <taxon>Chromadorea</taxon>
        <taxon>Rhabditida</taxon>
        <taxon>Tylenchina</taxon>
        <taxon>Panagrolaimomorpha</taxon>
        <taxon>Panagrolaimoidea</taxon>
        <taxon>Panagrolaimidae</taxon>
        <taxon>Panagrolaimus</taxon>
    </lineage>
</organism>
<dbReference type="InterPro" id="IPR014752">
    <property type="entry name" value="Arrestin-like_C"/>
</dbReference>
<evidence type="ECO:0000313" key="2">
    <source>
        <dbReference type="WBParaSite" id="PDA_v2.g25968.t1"/>
    </source>
</evidence>
<reference evidence="2" key="1">
    <citation type="submission" date="2022-11" db="UniProtKB">
        <authorList>
            <consortium name="WormBaseParasite"/>
        </authorList>
    </citation>
    <scope>IDENTIFICATION</scope>
</reference>
<dbReference type="Gene3D" id="2.60.40.640">
    <property type="match status" value="1"/>
</dbReference>
<dbReference type="AlphaFoldDB" id="A0A914Q9Z1"/>
<accession>A0A914Q9Z1</accession>
<keyword evidence="1" id="KW-1185">Reference proteome</keyword>
<proteinExistence type="predicted"/>